<protein>
    <submittedName>
        <fullName evidence="1">Uncharacterized protein</fullName>
    </submittedName>
</protein>
<dbReference type="Proteomes" id="UP000750711">
    <property type="component" value="Unassembled WGS sequence"/>
</dbReference>
<dbReference type="AlphaFoldDB" id="A0A9P8LAY9"/>
<dbReference type="EMBL" id="JAGHQM010000730">
    <property type="protein sequence ID" value="KAH0558814.1"/>
    <property type="molecule type" value="Genomic_DNA"/>
</dbReference>
<organism evidence="1 2">
    <name type="scientific">Trichoglossum hirsutum</name>
    <dbReference type="NCBI Taxonomy" id="265104"/>
    <lineage>
        <taxon>Eukaryota</taxon>
        <taxon>Fungi</taxon>
        <taxon>Dikarya</taxon>
        <taxon>Ascomycota</taxon>
        <taxon>Pezizomycotina</taxon>
        <taxon>Geoglossomycetes</taxon>
        <taxon>Geoglossales</taxon>
        <taxon>Geoglossaceae</taxon>
        <taxon>Trichoglossum</taxon>
    </lineage>
</organism>
<evidence type="ECO:0000313" key="2">
    <source>
        <dbReference type="Proteomes" id="UP000750711"/>
    </source>
</evidence>
<comment type="caution">
    <text evidence="1">The sequence shown here is derived from an EMBL/GenBank/DDBJ whole genome shotgun (WGS) entry which is preliminary data.</text>
</comment>
<name>A0A9P8LAY9_9PEZI</name>
<reference evidence="1" key="1">
    <citation type="submission" date="2021-03" db="EMBL/GenBank/DDBJ databases">
        <title>Comparative genomics and phylogenomic investigation of the class Geoglossomycetes provide insights into ecological specialization and systematics.</title>
        <authorList>
            <person name="Melie T."/>
            <person name="Pirro S."/>
            <person name="Miller A.N."/>
            <person name="Quandt A."/>
        </authorList>
    </citation>
    <scope>NUCLEOTIDE SEQUENCE</scope>
    <source>
        <strain evidence="1">CAQ_001_2017</strain>
    </source>
</reference>
<evidence type="ECO:0000313" key="1">
    <source>
        <dbReference type="EMBL" id="KAH0558814.1"/>
    </source>
</evidence>
<proteinExistence type="predicted"/>
<keyword evidence="2" id="KW-1185">Reference proteome</keyword>
<sequence length="58" mass="6306">MQKPDVDDAVGWGEASVTEWVIGYPGDFEIDHLPLNSNIRTQLDNGDDDGWGGGADQM</sequence>
<gene>
    <name evidence="1" type="ORF">GP486_004543</name>
</gene>
<accession>A0A9P8LAY9</accession>